<dbReference type="Gene3D" id="3.40.30.10">
    <property type="entry name" value="Glutaredoxin"/>
    <property type="match status" value="1"/>
</dbReference>
<dbReference type="SUPFAM" id="SSF53474">
    <property type="entry name" value="alpha/beta-Hydrolases"/>
    <property type="match status" value="1"/>
</dbReference>
<dbReference type="InterPro" id="IPR036249">
    <property type="entry name" value="Thioredoxin-like_sf"/>
</dbReference>
<evidence type="ECO:0000256" key="9">
    <source>
        <dbReference type="ARBA" id="ARBA00023284"/>
    </source>
</evidence>
<keyword evidence="7 10" id="KW-0472">Membrane</keyword>
<evidence type="ECO:0000256" key="3">
    <source>
        <dbReference type="ARBA" id="ARBA00022692"/>
    </source>
</evidence>
<reference evidence="13 14" key="1">
    <citation type="journal article" date="2011" name="Genome Res.">
        <title>Phylogeny-wide analysis of social amoeba genomes highlights ancient origins for complex intercellular communication.</title>
        <authorList>
            <person name="Heidel A.J."/>
            <person name="Lawal H.M."/>
            <person name="Felder M."/>
            <person name="Schilde C."/>
            <person name="Helps N.R."/>
            <person name="Tunggal B."/>
            <person name="Rivero F."/>
            <person name="John U."/>
            <person name="Schleicher M."/>
            <person name="Eichinger L."/>
            <person name="Platzer M."/>
            <person name="Noegel A.A."/>
            <person name="Schaap P."/>
            <person name="Gloeckner G."/>
        </authorList>
    </citation>
    <scope>NUCLEOTIDE SEQUENCE [LARGE SCALE GENOMIC DNA]</scope>
    <source>
        <strain evidence="14">ATCC 26659 / Pp 5 / PN500</strain>
    </source>
</reference>
<dbReference type="SMART" id="SM00756">
    <property type="entry name" value="VKc"/>
    <property type="match status" value="1"/>
</dbReference>
<dbReference type="RefSeq" id="XP_020429013.1">
    <property type="nucleotide sequence ID" value="XM_020580426.1"/>
</dbReference>
<comment type="similarity">
    <text evidence="2">Belongs to the VKOR family.</text>
</comment>
<feature type="transmembrane region" description="Helical" evidence="10">
    <location>
        <begin position="639"/>
        <end position="658"/>
    </location>
</feature>
<keyword evidence="5 10" id="KW-1133">Transmembrane helix</keyword>
<name>D3BNW2_HETP5</name>
<dbReference type="GO" id="GO:0008374">
    <property type="term" value="F:O-acyltransferase activity"/>
    <property type="evidence" value="ECO:0007669"/>
    <property type="project" value="InterPro"/>
</dbReference>
<evidence type="ECO:0000313" key="14">
    <source>
        <dbReference type="Proteomes" id="UP000001396"/>
    </source>
</evidence>
<feature type="domain" description="Vitamin K epoxide reductase" evidence="12">
    <location>
        <begin position="557"/>
        <end position="689"/>
    </location>
</feature>
<evidence type="ECO:0000313" key="13">
    <source>
        <dbReference type="EMBL" id="EFA76881.1"/>
    </source>
</evidence>
<dbReference type="Pfam" id="PF07884">
    <property type="entry name" value="VKOR"/>
    <property type="match status" value="1"/>
</dbReference>
<dbReference type="InterPro" id="IPR038354">
    <property type="entry name" value="VKOR_sf"/>
</dbReference>
<dbReference type="AlphaFoldDB" id="D3BNW2"/>
<feature type="chain" id="PRO_5003041898" description="Vitamin K epoxide reductase domain-containing protein" evidence="11">
    <location>
        <begin position="20"/>
        <end position="844"/>
    </location>
</feature>
<dbReference type="Pfam" id="PF02450">
    <property type="entry name" value="LCAT"/>
    <property type="match status" value="2"/>
</dbReference>
<dbReference type="GO" id="GO:0048038">
    <property type="term" value="F:quinone binding"/>
    <property type="evidence" value="ECO:0007669"/>
    <property type="project" value="UniProtKB-KW"/>
</dbReference>
<feature type="transmembrane region" description="Helical" evidence="10">
    <location>
        <begin position="603"/>
        <end position="627"/>
    </location>
</feature>
<evidence type="ECO:0000256" key="11">
    <source>
        <dbReference type="SAM" id="SignalP"/>
    </source>
</evidence>
<comment type="caution">
    <text evidence="13">The sequence shown here is derived from an EMBL/GenBank/DDBJ whole genome shotgun (WGS) entry which is preliminary data.</text>
</comment>
<dbReference type="InterPro" id="IPR012932">
    <property type="entry name" value="VKOR"/>
</dbReference>
<evidence type="ECO:0000259" key="12">
    <source>
        <dbReference type="SMART" id="SM00756"/>
    </source>
</evidence>
<dbReference type="Gene3D" id="1.20.1440.130">
    <property type="entry name" value="VKOR domain"/>
    <property type="match status" value="1"/>
</dbReference>
<evidence type="ECO:0000256" key="2">
    <source>
        <dbReference type="ARBA" id="ARBA00006214"/>
    </source>
</evidence>
<dbReference type="CDD" id="cd12918">
    <property type="entry name" value="VKOR_arc"/>
    <property type="match status" value="1"/>
</dbReference>
<dbReference type="GO" id="GO:0016491">
    <property type="term" value="F:oxidoreductase activity"/>
    <property type="evidence" value="ECO:0007669"/>
    <property type="project" value="UniProtKB-KW"/>
</dbReference>
<keyword evidence="3 10" id="KW-0812">Transmembrane</keyword>
<dbReference type="Proteomes" id="UP000001396">
    <property type="component" value="Unassembled WGS sequence"/>
</dbReference>
<feature type="transmembrane region" description="Helical" evidence="10">
    <location>
        <begin position="563"/>
        <end position="583"/>
    </location>
</feature>
<sequence length="844" mass="94351">MEIKFILIFSLLIFGLTVSIQIQEQTTHINVNSRDSLDKSDQEVLDTDSYKSMVEYLNKLPIEEIADFCEGLAKSMFSPFKCTTKEEKNELKLLTKQLIEEDESMGLKSHPKKPMVLVPGIAGSGLEGRFNKTRSPAWYCKKNVDWHRVWLSVAQIAVQECWFDNLAVFYDTNTQTYSNTEGVELQTIEFGGIKGVSYLDYIGNLPISLTNVYGDLIKFFEDLGYVAGKNIRGAPYDWRVSIKQLEKDGYFRQMKSLIENTYDINSKQKVVLISHSMGGMISLYFLNTVSQAWRDKYIDTFIPIAAPWSGSPKAIRTLISGDNLGIPLVSGDRVQNFAKESGGIIQLVPDPLVWSKETVFVSTPYKNFTIAQTSSLFSTIGLPITSKIYDGIQSVISGLKPHVPTHCIYGYGVPTEIYYKYNKGFGDQPIIFETDLGDGTVPLSSLKVCEKWHGHSFPLDVKNFHLEDHLGILSSKDVLKYIHKLIMKGSELYLAVDEMTSGSKLQQQDNIAYSPLANVSSLSGINNSNGNGNGGKVSNHGNNGFGSMSQFPNRKLLQSSIKIMGMLGLVNLAFSLYLAFGNIESGTCDVSATISCTTVIKSAFGEIAGVPVSIFGITWNIVFLMAIYHIMSDDRLPHFITAIYIWCSFGVGFVIYFVAAEYIIGALCPFCTVVHIINVTLMYFALKLYNELRVPPSLGSLLSTLKNQLIFIFVLHLVATVAFQKTVEVHDEPAMTKFAKCLTDSNMVFYGSSGCGACINQKQLFITPDSKDETESPLQYIKFVECRDDSLCKKYEIRRYPTWIKHDDNGVELERHEGVMNSFELSKMSGCEPPAEKKDDKDKK</sequence>
<accession>D3BNW2</accession>
<dbReference type="SUPFAM" id="SSF52833">
    <property type="entry name" value="Thioredoxin-like"/>
    <property type="match status" value="1"/>
</dbReference>
<dbReference type="PANTHER" id="PTHR11440">
    <property type="entry name" value="LECITHIN-CHOLESTEROL ACYLTRANSFERASE-RELATED"/>
    <property type="match status" value="1"/>
</dbReference>
<keyword evidence="6" id="KW-0560">Oxidoreductase</keyword>
<evidence type="ECO:0000256" key="7">
    <source>
        <dbReference type="ARBA" id="ARBA00023136"/>
    </source>
</evidence>
<evidence type="ECO:0000256" key="8">
    <source>
        <dbReference type="ARBA" id="ARBA00023157"/>
    </source>
</evidence>
<dbReference type="Gene3D" id="3.40.50.1820">
    <property type="entry name" value="alpha/beta hydrolase"/>
    <property type="match status" value="2"/>
</dbReference>
<dbReference type="GO" id="GO:0016020">
    <property type="term" value="C:membrane"/>
    <property type="evidence" value="ECO:0007669"/>
    <property type="project" value="UniProtKB-SubCell"/>
</dbReference>
<dbReference type="GeneID" id="31365108"/>
<evidence type="ECO:0000256" key="10">
    <source>
        <dbReference type="SAM" id="Phobius"/>
    </source>
</evidence>
<dbReference type="STRING" id="670386.D3BNW2"/>
<keyword evidence="4" id="KW-0874">Quinone</keyword>
<comment type="subcellular location">
    <subcellularLocation>
        <location evidence="1">Membrane</location>
        <topology evidence="1">Multi-pass membrane protein</topology>
    </subcellularLocation>
</comment>
<evidence type="ECO:0000256" key="6">
    <source>
        <dbReference type="ARBA" id="ARBA00023002"/>
    </source>
</evidence>
<keyword evidence="11" id="KW-0732">Signal</keyword>
<dbReference type="InterPro" id="IPR029058">
    <property type="entry name" value="AB_hydrolase_fold"/>
</dbReference>
<keyword evidence="8" id="KW-1015">Disulfide bond</keyword>
<feature type="signal peptide" evidence="11">
    <location>
        <begin position="1"/>
        <end position="19"/>
    </location>
</feature>
<organism evidence="13 14">
    <name type="scientific">Heterostelium pallidum (strain ATCC 26659 / Pp 5 / PN500)</name>
    <name type="common">Cellular slime mold</name>
    <name type="synonym">Polysphondylium pallidum</name>
    <dbReference type="NCBI Taxonomy" id="670386"/>
    <lineage>
        <taxon>Eukaryota</taxon>
        <taxon>Amoebozoa</taxon>
        <taxon>Evosea</taxon>
        <taxon>Eumycetozoa</taxon>
        <taxon>Dictyostelia</taxon>
        <taxon>Acytosteliales</taxon>
        <taxon>Acytosteliaceae</taxon>
        <taxon>Heterostelium</taxon>
    </lineage>
</organism>
<gene>
    <name evidence="13" type="ORF">PPL_09633</name>
</gene>
<keyword evidence="14" id="KW-1185">Reference proteome</keyword>
<feature type="transmembrane region" description="Helical" evidence="10">
    <location>
        <begin position="664"/>
        <end position="686"/>
    </location>
</feature>
<dbReference type="InterPro" id="IPR003386">
    <property type="entry name" value="LACT/PDAT_acylTrfase"/>
</dbReference>
<dbReference type="GO" id="GO:0006629">
    <property type="term" value="P:lipid metabolic process"/>
    <property type="evidence" value="ECO:0007669"/>
    <property type="project" value="InterPro"/>
</dbReference>
<evidence type="ECO:0000256" key="1">
    <source>
        <dbReference type="ARBA" id="ARBA00004141"/>
    </source>
</evidence>
<evidence type="ECO:0000256" key="4">
    <source>
        <dbReference type="ARBA" id="ARBA00022719"/>
    </source>
</evidence>
<dbReference type="InParanoid" id="D3BNW2"/>
<proteinExistence type="inferred from homology"/>
<evidence type="ECO:0000256" key="5">
    <source>
        <dbReference type="ARBA" id="ARBA00022989"/>
    </source>
</evidence>
<keyword evidence="9" id="KW-0676">Redox-active center</keyword>
<protein>
    <recommendedName>
        <fullName evidence="12">Vitamin K epoxide reductase domain-containing protein</fullName>
    </recommendedName>
</protein>
<dbReference type="EMBL" id="ADBJ01000044">
    <property type="protein sequence ID" value="EFA76881.1"/>
    <property type="molecule type" value="Genomic_DNA"/>
</dbReference>